<keyword evidence="2" id="KW-1185">Reference proteome</keyword>
<organism evidence="1 2">
    <name type="scientific">Neonectria punicea</name>
    <dbReference type="NCBI Taxonomy" id="979145"/>
    <lineage>
        <taxon>Eukaryota</taxon>
        <taxon>Fungi</taxon>
        <taxon>Dikarya</taxon>
        <taxon>Ascomycota</taxon>
        <taxon>Pezizomycotina</taxon>
        <taxon>Sordariomycetes</taxon>
        <taxon>Hypocreomycetidae</taxon>
        <taxon>Hypocreales</taxon>
        <taxon>Nectriaceae</taxon>
        <taxon>Neonectria</taxon>
    </lineage>
</organism>
<evidence type="ECO:0000313" key="1">
    <source>
        <dbReference type="EMBL" id="KAK7413807.1"/>
    </source>
</evidence>
<evidence type="ECO:0000313" key="2">
    <source>
        <dbReference type="Proteomes" id="UP001498476"/>
    </source>
</evidence>
<gene>
    <name evidence="1" type="ORF">QQX98_007300</name>
</gene>
<proteinExistence type="predicted"/>
<name>A0ABR1GYX2_9HYPO</name>
<comment type="caution">
    <text evidence="1">The sequence shown here is derived from an EMBL/GenBank/DDBJ whole genome shotgun (WGS) entry which is preliminary data.</text>
</comment>
<accession>A0ABR1GYX2</accession>
<protein>
    <submittedName>
        <fullName evidence="1">Uncharacterized protein</fullName>
    </submittedName>
</protein>
<dbReference type="Proteomes" id="UP001498476">
    <property type="component" value="Unassembled WGS sequence"/>
</dbReference>
<sequence>MDPSDVAEIQEEDRYLAVRLGGLVEEFEVKFCELNQPFDEFLFGYWWDRMNEVDAEKDELSPGDIEAIRETGVVLEEV</sequence>
<reference evidence="1 2" key="1">
    <citation type="journal article" date="2025" name="Microbiol. Resour. Announc.">
        <title>Draft genome sequences for Neonectria magnoliae and Neonectria punicea, canker pathogens of Liriodendron tulipifera and Acer saccharum in West Virginia.</title>
        <authorList>
            <person name="Petronek H.M."/>
            <person name="Kasson M.T."/>
            <person name="Metheny A.M."/>
            <person name="Stauder C.M."/>
            <person name="Lovett B."/>
            <person name="Lynch S.C."/>
            <person name="Garnas J.R."/>
            <person name="Kasson L.R."/>
            <person name="Stajich J.E."/>
        </authorList>
    </citation>
    <scope>NUCLEOTIDE SEQUENCE [LARGE SCALE GENOMIC DNA]</scope>
    <source>
        <strain evidence="1 2">NRRL 64653</strain>
    </source>
</reference>
<dbReference type="EMBL" id="JAZAVJ010000118">
    <property type="protein sequence ID" value="KAK7413807.1"/>
    <property type="molecule type" value="Genomic_DNA"/>
</dbReference>